<keyword evidence="4" id="KW-1185">Reference proteome</keyword>
<dbReference type="Pfam" id="PF20153">
    <property type="entry name" value="DUF6535"/>
    <property type="match status" value="1"/>
</dbReference>
<gene>
    <name evidence="3" type="ORF">D9611_012992</name>
</gene>
<dbReference type="AlphaFoldDB" id="A0A8H5AUL0"/>
<dbReference type="Proteomes" id="UP000541558">
    <property type="component" value="Unassembled WGS sequence"/>
</dbReference>
<evidence type="ECO:0000313" key="4">
    <source>
        <dbReference type="Proteomes" id="UP000541558"/>
    </source>
</evidence>
<evidence type="ECO:0000259" key="2">
    <source>
        <dbReference type="Pfam" id="PF20153"/>
    </source>
</evidence>
<dbReference type="OrthoDB" id="3025690at2759"/>
<feature type="transmembrane region" description="Helical" evidence="1">
    <location>
        <begin position="78"/>
        <end position="102"/>
    </location>
</feature>
<keyword evidence="1" id="KW-0472">Membrane</keyword>
<feature type="transmembrane region" description="Helical" evidence="1">
    <location>
        <begin position="28"/>
        <end position="48"/>
    </location>
</feature>
<feature type="domain" description="DUF6535" evidence="2">
    <location>
        <begin position="29"/>
        <end position="121"/>
    </location>
</feature>
<dbReference type="InterPro" id="IPR045338">
    <property type="entry name" value="DUF6535"/>
</dbReference>
<keyword evidence="1" id="KW-0812">Transmembrane</keyword>
<feature type="transmembrane region" description="Helical" evidence="1">
    <location>
        <begin position="207"/>
        <end position="228"/>
    </location>
</feature>
<proteinExistence type="predicted"/>
<evidence type="ECO:0000256" key="1">
    <source>
        <dbReference type="SAM" id="Phobius"/>
    </source>
</evidence>
<accession>A0A8H5AUL0</accession>
<feature type="transmembrane region" description="Helical" evidence="1">
    <location>
        <begin position="177"/>
        <end position="201"/>
    </location>
</feature>
<organism evidence="3 4">
    <name type="scientific">Ephemerocybe angulata</name>
    <dbReference type="NCBI Taxonomy" id="980116"/>
    <lineage>
        <taxon>Eukaryota</taxon>
        <taxon>Fungi</taxon>
        <taxon>Dikarya</taxon>
        <taxon>Basidiomycota</taxon>
        <taxon>Agaricomycotina</taxon>
        <taxon>Agaricomycetes</taxon>
        <taxon>Agaricomycetidae</taxon>
        <taxon>Agaricales</taxon>
        <taxon>Agaricineae</taxon>
        <taxon>Psathyrellaceae</taxon>
        <taxon>Ephemerocybe</taxon>
    </lineage>
</organism>
<sequence>MADAEQLARLTRDTILQNQRVFARESPYLDALLVFAGLFSAILAAFLIEVNKGLQEDLLDKILQELRRTDEPFHPDPISVWVTGLWFASLSVSLAAALFVILAKAMGRRVVDTGSFGEPRRGKELESSSLEAQGGCGFDLGAGHGEQLDEPATVVPEAWRNIRLTKAHSTFKRKFELLTMAATISISVSLALFYPGLVVLVYSSQKGIGACVACVAAAMGVLAFVCVLHDVWAASQDASGSGGGGRVLALAGGSGY</sequence>
<comment type="caution">
    <text evidence="3">The sequence shown here is derived from an EMBL/GenBank/DDBJ whole genome shotgun (WGS) entry which is preliminary data.</text>
</comment>
<dbReference type="EMBL" id="JAACJK010000228">
    <property type="protein sequence ID" value="KAF5311190.1"/>
    <property type="molecule type" value="Genomic_DNA"/>
</dbReference>
<evidence type="ECO:0000313" key="3">
    <source>
        <dbReference type="EMBL" id="KAF5311190.1"/>
    </source>
</evidence>
<reference evidence="3 4" key="1">
    <citation type="journal article" date="2020" name="ISME J.">
        <title>Uncovering the hidden diversity of litter-decomposition mechanisms in mushroom-forming fungi.</title>
        <authorList>
            <person name="Floudas D."/>
            <person name="Bentzer J."/>
            <person name="Ahren D."/>
            <person name="Johansson T."/>
            <person name="Persson P."/>
            <person name="Tunlid A."/>
        </authorList>
    </citation>
    <scope>NUCLEOTIDE SEQUENCE [LARGE SCALE GENOMIC DNA]</scope>
    <source>
        <strain evidence="3 4">CBS 175.51</strain>
    </source>
</reference>
<name>A0A8H5AUL0_9AGAR</name>
<protein>
    <recommendedName>
        <fullName evidence="2">DUF6535 domain-containing protein</fullName>
    </recommendedName>
</protein>
<keyword evidence="1" id="KW-1133">Transmembrane helix</keyword>